<dbReference type="GO" id="GO:0061630">
    <property type="term" value="F:ubiquitin protein ligase activity"/>
    <property type="evidence" value="ECO:0007669"/>
    <property type="project" value="UniProtKB-EC"/>
</dbReference>
<evidence type="ECO:0000256" key="1">
    <source>
        <dbReference type="ARBA" id="ARBA00000900"/>
    </source>
</evidence>
<dbReference type="SUPFAM" id="SSF57850">
    <property type="entry name" value="RING/U-box"/>
    <property type="match status" value="1"/>
</dbReference>
<evidence type="ECO:0000256" key="12">
    <source>
        <dbReference type="SAM" id="MobiDB-lite"/>
    </source>
</evidence>
<evidence type="ECO:0000313" key="16">
    <source>
        <dbReference type="Proteomes" id="UP000467841"/>
    </source>
</evidence>
<keyword evidence="8" id="KW-0833">Ubl conjugation pathway</keyword>
<keyword evidence="6" id="KW-0479">Metal-binding</keyword>
<dbReference type="InterPro" id="IPR001841">
    <property type="entry name" value="Znf_RING"/>
</dbReference>
<comment type="catalytic activity">
    <reaction evidence="1">
        <text>S-ubiquitinyl-[E2 ubiquitin-conjugating enzyme]-L-cysteine + [acceptor protein]-L-lysine = [E2 ubiquitin-conjugating enzyme]-L-cysteine + N(6)-ubiquitinyl-[acceptor protein]-L-lysine.</text>
        <dbReference type="EC" id="2.3.2.27"/>
    </reaction>
</comment>
<dbReference type="Proteomes" id="UP000467841">
    <property type="component" value="Unassembled WGS sequence"/>
</dbReference>
<feature type="region of interest" description="Disordered" evidence="12">
    <location>
        <begin position="58"/>
        <end position="83"/>
    </location>
</feature>
<evidence type="ECO:0000256" key="3">
    <source>
        <dbReference type="ARBA" id="ARBA00009119"/>
    </source>
</evidence>
<comment type="caution">
    <text evidence="15">The sequence shown here is derived from an EMBL/GenBank/DDBJ whole genome shotgun (WGS) entry which is preliminary data.</text>
</comment>
<comment type="function">
    <text evidence="10">E3 ubiquitin-protein ligase that mediates ubiquitination and subsequent proteasomal degradation of target proteins. E3 ubiquitin ligases accept ubiquitin from an E2 ubiquitin-conjugating enzyme in the form of a thioester and then directly transfers the ubiquitin to targeted substrates. It probably triggers the ubiquitin-mediated degradation of different substrates.</text>
</comment>
<dbReference type="PROSITE" id="PS50089">
    <property type="entry name" value="ZF_RING_2"/>
    <property type="match status" value="1"/>
</dbReference>
<dbReference type="CDD" id="cd16571">
    <property type="entry name" value="RING-HC_SIAHs"/>
    <property type="match status" value="1"/>
</dbReference>
<gene>
    <name evidence="15" type="ORF">MERR_LOCUS17566</name>
</gene>
<comment type="pathway">
    <text evidence="2">Protein modification; protein ubiquitination.</text>
</comment>
<evidence type="ECO:0000256" key="6">
    <source>
        <dbReference type="ARBA" id="ARBA00022723"/>
    </source>
</evidence>
<dbReference type="InterPro" id="IPR049548">
    <property type="entry name" value="Sina-like_RING"/>
</dbReference>
<dbReference type="GO" id="GO:0008270">
    <property type="term" value="F:zinc ion binding"/>
    <property type="evidence" value="ECO:0007669"/>
    <property type="project" value="UniProtKB-KW"/>
</dbReference>
<feature type="domain" description="SIAH-type" evidence="14">
    <location>
        <begin position="145"/>
        <end position="204"/>
    </location>
</feature>
<feature type="compositionally biased region" description="Low complexity" evidence="12">
    <location>
        <begin position="67"/>
        <end position="83"/>
    </location>
</feature>
<protein>
    <recommendedName>
        <fullName evidence="4">RING-type E3 ubiquitin transferase</fullName>
        <ecNumber evidence="4">2.3.2.27</ecNumber>
    </recommendedName>
</protein>
<keyword evidence="5" id="KW-0808">Transferase</keyword>
<evidence type="ECO:0000259" key="13">
    <source>
        <dbReference type="PROSITE" id="PS50089"/>
    </source>
</evidence>
<feature type="compositionally biased region" description="Acidic residues" evidence="12">
    <location>
        <begin position="23"/>
        <end position="45"/>
    </location>
</feature>
<dbReference type="UniPathway" id="UPA00143"/>
<dbReference type="Pfam" id="PF21362">
    <property type="entry name" value="Sina_RING"/>
    <property type="match status" value="1"/>
</dbReference>
<dbReference type="InterPro" id="IPR013083">
    <property type="entry name" value="Znf_RING/FYVE/PHD"/>
</dbReference>
<sequence length="337" mass="37555">MTISPRSSDHRSPKRLRYSSADVSEEEEEDDDYSLSSEEDEEDDVVIAEAVGLMETIANESENVTRSVNSTPSSSSSSPQSVKLKSSDVLDCPTCCEPLKKPIYQCTNGHLACSPCVNKLKNRCPFCRSHIGDIRNRAMEKIIEASIVPCRNSVHGCKETTTYGYQSSSHEKLCAYIPCSCPLPNCNYIGSYTDLKSHARSSHSRDEDYLIPFALNQSLIFGIDLKKEKNVTVFQEEKDGDLIVVQGFKRSHGAYVTVSCISPLAPGLRSFSCSLAKLKEHATLRLGFMVKKIQKVGVLQEGEEPKDGFMLIPSYMLISDHLKMQICIGNEYKYIHI</sequence>
<feature type="region of interest" description="Disordered" evidence="12">
    <location>
        <begin position="1"/>
        <end position="45"/>
    </location>
</feature>
<dbReference type="Gene3D" id="3.30.40.10">
    <property type="entry name" value="Zinc/RING finger domain, C3HC4 (zinc finger)"/>
    <property type="match status" value="2"/>
</dbReference>
<dbReference type="PANTHER" id="PTHR46632">
    <property type="entry name" value="E3 UBIQUITIN-PROTEIN LIGASE SINA-LIKE 4"/>
    <property type="match status" value="1"/>
</dbReference>
<keyword evidence="16" id="KW-1185">Reference proteome</keyword>
<evidence type="ECO:0000256" key="9">
    <source>
        <dbReference type="ARBA" id="ARBA00022833"/>
    </source>
</evidence>
<evidence type="ECO:0000256" key="4">
    <source>
        <dbReference type="ARBA" id="ARBA00012483"/>
    </source>
</evidence>
<name>A0A6D2IYX9_9BRAS</name>
<evidence type="ECO:0000256" key="8">
    <source>
        <dbReference type="ARBA" id="ARBA00022786"/>
    </source>
</evidence>
<evidence type="ECO:0000256" key="7">
    <source>
        <dbReference type="ARBA" id="ARBA00022771"/>
    </source>
</evidence>
<evidence type="ECO:0000256" key="5">
    <source>
        <dbReference type="ARBA" id="ARBA00022679"/>
    </source>
</evidence>
<feature type="domain" description="RING-type" evidence="13">
    <location>
        <begin position="92"/>
        <end position="128"/>
    </location>
</feature>
<evidence type="ECO:0000256" key="11">
    <source>
        <dbReference type="PROSITE-ProRule" id="PRU00455"/>
    </source>
</evidence>
<evidence type="ECO:0000256" key="2">
    <source>
        <dbReference type="ARBA" id="ARBA00004906"/>
    </source>
</evidence>
<dbReference type="AlphaFoldDB" id="A0A6D2IYX9"/>
<keyword evidence="7 11" id="KW-0863">Zinc-finger</keyword>
<dbReference type="InterPro" id="IPR013010">
    <property type="entry name" value="Znf_SIAH"/>
</dbReference>
<evidence type="ECO:0000313" key="15">
    <source>
        <dbReference type="EMBL" id="CAA7030331.1"/>
    </source>
</evidence>
<keyword evidence="9" id="KW-0862">Zinc</keyword>
<reference evidence="15" key="1">
    <citation type="submission" date="2020-01" db="EMBL/GenBank/DDBJ databases">
        <authorList>
            <person name="Mishra B."/>
        </authorList>
    </citation>
    <scope>NUCLEOTIDE SEQUENCE [LARGE SCALE GENOMIC DNA]</scope>
</reference>
<organism evidence="15 16">
    <name type="scientific">Microthlaspi erraticum</name>
    <dbReference type="NCBI Taxonomy" id="1685480"/>
    <lineage>
        <taxon>Eukaryota</taxon>
        <taxon>Viridiplantae</taxon>
        <taxon>Streptophyta</taxon>
        <taxon>Embryophyta</taxon>
        <taxon>Tracheophyta</taxon>
        <taxon>Spermatophyta</taxon>
        <taxon>Magnoliopsida</taxon>
        <taxon>eudicotyledons</taxon>
        <taxon>Gunneridae</taxon>
        <taxon>Pentapetalae</taxon>
        <taxon>rosids</taxon>
        <taxon>malvids</taxon>
        <taxon>Brassicales</taxon>
        <taxon>Brassicaceae</taxon>
        <taxon>Coluteocarpeae</taxon>
        <taxon>Microthlaspi</taxon>
    </lineage>
</organism>
<dbReference type="OrthoDB" id="1104619at2759"/>
<evidence type="ECO:0000259" key="14">
    <source>
        <dbReference type="PROSITE" id="PS51081"/>
    </source>
</evidence>
<dbReference type="SUPFAM" id="SSF49599">
    <property type="entry name" value="TRAF domain-like"/>
    <property type="match status" value="1"/>
</dbReference>
<proteinExistence type="inferred from homology"/>
<evidence type="ECO:0000256" key="10">
    <source>
        <dbReference type="ARBA" id="ARBA00024004"/>
    </source>
</evidence>
<dbReference type="GO" id="GO:0016567">
    <property type="term" value="P:protein ubiquitination"/>
    <property type="evidence" value="ECO:0007669"/>
    <property type="project" value="UniProtKB-UniPathway"/>
</dbReference>
<accession>A0A6D2IYX9</accession>
<dbReference type="PANTHER" id="PTHR46632:SF22">
    <property type="entry name" value="RING-TYPE E3 UBIQUITIN TRANSFERASE"/>
    <property type="match status" value="1"/>
</dbReference>
<dbReference type="Pfam" id="PF21361">
    <property type="entry name" value="Sina_ZnF"/>
    <property type="match status" value="1"/>
</dbReference>
<comment type="similarity">
    <text evidence="3">Belongs to the SINA (Seven in absentia) family.</text>
</comment>
<dbReference type="EC" id="2.3.2.27" evidence="4"/>
<dbReference type="EMBL" id="CACVBM020001094">
    <property type="protein sequence ID" value="CAA7030331.1"/>
    <property type="molecule type" value="Genomic_DNA"/>
</dbReference>
<dbReference type="InterPro" id="IPR044286">
    <property type="entry name" value="SINL_plant"/>
</dbReference>
<dbReference type="PROSITE" id="PS51081">
    <property type="entry name" value="ZF_SIAH"/>
    <property type="match status" value="1"/>
</dbReference>